<feature type="domain" description="RNase III" evidence="6">
    <location>
        <begin position="122"/>
        <end position="235"/>
    </location>
</feature>
<reference evidence="8" key="2">
    <citation type="journal article" date="2009" name="Fungal Genet. Biol.">
        <title>The 2008 update of the Aspergillus nidulans genome annotation: a community effort.</title>
        <authorList>
            <person name="Wortman J.R."/>
            <person name="Gilsenan J.M."/>
            <person name="Joardar V."/>
            <person name="Deegan J."/>
            <person name="Clutterbuck J."/>
            <person name="Andersen M.R."/>
            <person name="Archer D."/>
            <person name="Bencina M."/>
            <person name="Braus G."/>
            <person name="Coutinho P."/>
            <person name="von Dohren H."/>
            <person name="Doonan J."/>
            <person name="Driessen A.J."/>
            <person name="Durek P."/>
            <person name="Espeso E."/>
            <person name="Fekete E."/>
            <person name="Flipphi M."/>
            <person name="Estrada C.G."/>
            <person name="Geysens S."/>
            <person name="Goldman G."/>
            <person name="de Groot P.W."/>
            <person name="Hansen K."/>
            <person name="Harris S.D."/>
            <person name="Heinekamp T."/>
            <person name="Helmstaedt K."/>
            <person name="Henrissat B."/>
            <person name="Hofmann G."/>
            <person name="Homan T."/>
            <person name="Horio T."/>
            <person name="Horiuchi H."/>
            <person name="James S."/>
            <person name="Jones M."/>
            <person name="Karaffa L."/>
            <person name="Karanyi Z."/>
            <person name="Kato M."/>
            <person name="Keller N."/>
            <person name="Kelly D.E."/>
            <person name="Kiel J.A."/>
            <person name="Kim J.M."/>
            <person name="van der Klei I.J."/>
            <person name="Klis F.M."/>
            <person name="Kovalchuk A."/>
            <person name="Krasevec N."/>
            <person name="Kubicek C.P."/>
            <person name="Liu B."/>
            <person name="Maccabe A."/>
            <person name="Meyer V."/>
            <person name="Mirabito P."/>
            <person name="Miskei M."/>
            <person name="Mos M."/>
            <person name="Mullins J."/>
            <person name="Nelson D.R."/>
            <person name="Nielsen J."/>
            <person name="Oakley B.R."/>
            <person name="Osmani S.A."/>
            <person name="Pakula T."/>
            <person name="Paszewski A."/>
            <person name="Paulsen I."/>
            <person name="Pilsyk S."/>
            <person name="Pocsi I."/>
            <person name="Punt P.J."/>
            <person name="Ram A.F."/>
            <person name="Ren Q."/>
            <person name="Robellet X."/>
            <person name="Robson G."/>
            <person name="Seiboth B."/>
            <person name="van Solingen P."/>
            <person name="Specht T."/>
            <person name="Sun J."/>
            <person name="Taheri-Talesh N."/>
            <person name="Takeshita N."/>
            <person name="Ussery D."/>
            <person name="vanKuyk P.A."/>
            <person name="Visser H."/>
            <person name="van de Vondervoort P.J."/>
            <person name="de Vries R.P."/>
            <person name="Walton J."/>
            <person name="Xiang X."/>
            <person name="Xiong Y."/>
            <person name="Zeng A.P."/>
            <person name="Brandt B.W."/>
            <person name="Cornell M.J."/>
            <person name="van den Hondel C.A."/>
            <person name="Visser J."/>
            <person name="Oliver S.G."/>
            <person name="Turner G."/>
        </authorList>
    </citation>
    <scope>GENOME REANNOTATION</scope>
    <source>
        <strain evidence="8">FGSC A4 / ATCC 38163 / CBS 112.46 / NRRL 194 / M139</strain>
    </source>
</reference>
<dbReference type="KEGG" id="ani:ANIA_11224"/>
<evidence type="ECO:0000256" key="3">
    <source>
        <dbReference type="ARBA" id="ARBA00022801"/>
    </source>
</evidence>
<reference evidence="8" key="1">
    <citation type="journal article" date="2005" name="Nature">
        <title>Sequencing of Aspergillus nidulans and comparative analysis with A. fumigatus and A. oryzae.</title>
        <authorList>
            <person name="Galagan J.E."/>
            <person name="Calvo S.E."/>
            <person name="Cuomo C."/>
            <person name="Ma L.J."/>
            <person name="Wortman J.R."/>
            <person name="Batzoglou S."/>
            <person name="Lee S.I."/>
            <person name="Basturkmen M."/>
            <person name="Spevak C.C."/>
            <person name="Clutterbuck J."/>
            <person name="Kapitonov V."/>
            <person name="Jurka J."/>
            <person name="Scazzocchio C."/>
            <person name="Farman M."/>
            <person name="Butler J."/>
            <person name="Purcell S."/>
            <person name="Harris S."/>
            <person name="Braus G.H."/>
            <person name="Draht O."/>
            <person name="Busch S."/>
            <person name="D'Enfert C."/>
            <person name="Bouchier C."/>
            <person name="Goldman G.H."/>
            <person name="Bell-Pedersen D."/>
            <person name="Griffiths-Jones S."/>
            <person name="Doonan J.H."/>
            <person name="Yu J."/>
            <person name="Vienken K."/>
            <person name="Pain A."/>
            <person name="Freitag M."/>
            <person name="Selker E.U."/>
            <person name="Archer D.B."/>
            <person name="Penalva M.A."/>
            <person name="Oakley B.R."/>
            <person name="Momany M."/>
            <person name="Tanaka T."/>
            <person name="Kumagai T."/>
            <person name="Asai K."/>
            <person name="Machida M."/>
            <person name="Nierman W.C."/>
            <person name="Denning D.W."/>
            <person name="Caddick M."/>
            <person name="Hynes M."/>
            <person name="Paoletti M."/>
            <person name="Fischer R."/>
            <person name="Miller B."/>
            <person name="Dyer P."/>
            <person name="Sachs M.S."/>
            <person name="Osmani S.A."/>
            <person name="Birren B.W."/>
        </authorList>
    </citation>
    <scope>NUCLEOTIDE SEQUENCE [LARGE SCALE GENOMIC DNA]</scope>
    <source>
        <strain evidence="8">FGSC A4 / ATCC 38163 / CBS 112.46 / NRRL 194 / M139</strain>
    </source>
</reference>
<accession>C8V3S2</accession>
<dbReference type="CDD" id="cd00593">
    <property type="entry name" value="RIBOc"/>
    <property type="match status" value="1"/>
</dbReference>
<dbReference type="SMART" id="SM00535">
    <property type="entry name" value="RIBOc"/>
    <property type="match status" value="1"/>
</dbReference>
<dbReference type="PROSITE" id="PS50142">
    <property type="entry name" value="RNASE_3_2"/>
    <property type="match status" value="1"/>
</dbReference>
<dbReference type="VEuPathDB" id="FungiDB:AN11224"/>
<dbReference type="RefSeq" id="XP_050467308.1">
    <property type="nucleotide sequence ID" value="XM_050611263.1"/>
</dbReference>
<dbReference type="EMBL" id="BN001302">
    <property type="protein sequence ID" value="CBF74306.1"/>
    <property type="molecule type" value="Genomic_DNA"/>
</dbReference>
<dbReference type="HOGENOM" id="CLU_048162_1_0_1"/>
<feature type="region of interest" description="Disordered" evidence="5">
    <location>
        <begin position="22"/>
        <end position="41"/>
    </location>
</feature>
<dbReference type="OrthoDB" id="2392202at2759"/>
<dbReference type="SUPFAM" id="SSF69065">
    <property type="entry name" value="RNase III domain-like"/>
    <property type="match status" value="1"/>
</dbReference>
<keyword evidence="8" id="KW-1185">Reference proteome</keyword>
<evidence type="ECO:0000259" key="6">
    <source>
        <dbReference type="PROSITE" id="PS50142"/>
    </source>
</evidence>
<dbReference type="Pfam" id="PF00035">
    <property type="entry name" value="dsrm"/>
    <property type="match status" value="1"/>
</dbReference>
<keyword evidence="4" id="KW-0694">RNA-binding</keyword>
<dbReference type="GO" id="GO:0006369">
    <property type="term" value="P:termination of RNA polymerase II transcription"/>
    <property type="evidence" value="ECO:0000318"/>
    <property type="project" value="GO_Central"/>
</dbReference>
<dbReference type="InterPro" id="IPR036389">
    <property type="entry name" value="RNase_III_sf"/>
</dbReference>
<proteinExistence type="predicted"/>
<dbReference type="PANTHER" id="PTHR11207">
    <property type="entry name" value="RIBONUCLEASE III"/>
    <property type="match status" value="1"/>
</dbReference>
<dbReference type="GO" id="GO:0034475">
    <property type="term" value="P:U4 snRNA 3'-end processing"/>
    <property type="evidence" value="ECO:0000318"/>
    <property type="project" value="GO_Central"/>
</dbReference>
<evidence type="ECO:0000256" key="2">
    <source>
        <dbReference type="ARBA" id="ARBA00022759"/>
    </source>
</evidence>
<organism evidence="7 8">
    <name type="scientific">Emericella nidulans (strain FGSC A4 / ATCC 38163 / CBS 112.46 / NRRL 194 / M139)</name>
    <name type="common">Aspergillus nidulans</name>
    <dbReference type="NCBI Taxonomy" id="227321"/>
    <lineage>
        <taxon>Eukaryota</taxon>
        <taxon>Fungi</taxon>
        <taxon>Dikarya</taxon>
        <taxon>Ascomycota</taxon>
        <taxon>Pezizomycotina</taxon>
        <taxon>Eurotiomycetes</taxon>
        <taxon>Eurotiomycetidae</taxon>
        <taxon>Eurotiales</taxon>
        <taxon>Aspergillaceae</taxon>
        <taxon>Aspergillus</taxon>
        <taxon>Aspergillus subgen. Nidulantes</taxon>
    </lineage>
</organism>
<gene>
    <name evidence="7" type="ORF">ANIA_11224</name>
</gene>
<dbReference type="GO" id="GO:0004525">
    <property type="term" value="F:ribonuclease III activity"/>
    <property type="evidence" value="ECO:0000318"/>
    <property type="project" value="GO_Central"/>
</dbReference>
<keyword evidence="2" id="KW-0255">Endonuclease</keyword>
<dbReference type="SUPFAM" id="SSF54768">
    <property type="entry name" value="dsRNA-binding domain-like"/>
    <property type="match status" value="1"/>
</dbReference>
<dbReference type="eggNOG" id="KOG1817">
    <property type="taxonomic scope" value="Eukaryota"/>
</dbReference>
<dbReference type="Pfam" id="PF00636">
    <property type="entry name" value="Ribonuclease_3"/>
    <property type="match status" value="1"/>
</dbReference>
<evidence type="ECO:0000313" key="7">
    <source>
        <dbReference type="EMBL" id="CBF74306.1"/>
    </source>
</evidence>
<dbReference type="AlphaFoldDB" id="C8V3S2"/>
<protein>
    <submittedName>
        <fullName evidence="7">Nucleolar RNAse III, putative (AFU_orthologue AFUA_5G04440)</fullName>
    </submittedName>
</protein>
<dbReference type="InParanoid" id="C8V3S2"/>
<sequence length="355" mass="39625">MDRKRKSIFASSHDDNVARTRVKKHHDYSPIKTSSQQPFPDSDLQNDIQTICMLVNKITTVSESRGVKPSSEIYEAAKKFTLALQKTSLFANTTTNLNGNDADVSSRPLPCLARRLPPLPPIKDDRLERAVFTHPGVAKDSRTTYDRLEILGDAYIELISTKLIWNKFQHIPSGRISQIRELLVKNETLAEYATQYGIDKKASVPAELYNQPKRWIKTKGDIFEAYVAAVILSHPDGYSVAETWLSELWSPKLDSFEGSVSTFQAKEALAKKINGRGAKLRYIDEKESVQHQGGTQTFFIGVYFTGWGWNNKHLGSGQGSNKTIAGDRAAQQALENTELIQEIVASRPTHGTGTS</sequence>
<evidence type="ECO:0000313" key="8">
    <source>
        <dbReference type="Proteomes" id="UP000000560"/>
    </source>
</evidence>
<dbReference type="Gene3D" id="1.10.1520.10">
    <property type="entry name" value="Ribonuclease III domain"/>
    <property type="match status" value="1"/>
</dbReference>
<evidence type="ECO:0000256" key="5">
    <source>
        <dbReference type="SAM" id="MobiDB-lite"/>
    </source>
</evidence>
<evidence type="ECO:0000256" key="4">
    <source>
        <dbReference type="ARBA" id="ARBA00022884"/>
    </source>
</evidence>
<feature type="compositionally biased region" description="Polar residues" evidence="5">
    <location>
        <begin position="31"/>
        <end position="41"/>
    </location>
</feature>
<dbReference type="STRING" id="227321.C8V3S2"/>
<dbReference type="GO" id="GO:0006364">
    <property type="term" value="P:rRNA processing"/>
    <property type="evidence" value="ECO:0000318"/>
    <property type="project" value="GO_Central"/>
</dbReference>
<dbReference type="InterPro" id="IPR000999">
    <property type="entry name" value="RNase_III_dom"/>
</dbReference>
<dbReference type="Proteomes" id="UP000000560">
    <property type="component" value="Chromosome II"/>
</dbReference>
<dbReference type="GeneID" id="74896852"/>
<dbReference type="GO" id="GO:0003723">
    <property type="term" value="F:RNA binding"/>
    <property type="evidence" value="ECO:0007669"/>
    <property type="project" value="UniProtKB-KW"/>
</dbReference>
<dbReference type="FunCoup" id="C8V3S2">
    <property type="interactions" value="230"/>
</dbReference>
<name>C8V3S2_EMENI</name>
<dbReference type="Gene3D" id="3.30.160.20">
    <property type="match status" value="1"/>
</dbReference>
<dbReference type="InterPro" id="IPR014720">
    <property type="entry name" value="dsRBD_dom"/>
</dbReference>
<keyword evidence="1" id="KW-0540">Nuclease</keyword>
<dbReference type="GO" id="GO:0005654">
    <property type="term" value="C:nucleoplasm"/>
    <property type="evidence" value="ECO:0000318"/>
    <property type="project" value="GO_Central"/>
</dbReference>
<dbReference type="PANTHER" id="PTHR11207:SF0">
    <property type="entry name" value="RIBONUCLEASE 3"/>
    <property type="match status" value="1"/>
</dbReference>
<evidence type="ECO:0000256" key="1">
    <source>
        <dbReference type="ARBA" id="ARBA00022722"/>
    </source>
</evidence>
<dbReference type="OMA" id="DPVCGYE"/>
<keyword evidence="3" id="KW-0378">Hydrolase</keyword>
<dbReference type="GO" id="GO:0005634">
    <property type="term" value="C:nucleus"/>
    <property type="evidence" value="ECO:0000318"/>
    <property type="project" value="GO_Central"/>
</dbReference>